<evidence type="ECO:0000256" key="5">
    <source>
        <dbReference type="SAM" id="SignalP"/>
    </source>
</evidence>
<evidence type="ECO:0000313" key="6">
    <source>
        <dbReference type="EMBL" id="WAJ71800.1"/>
    </source>
</evidence>
<evidence type="ECO:0000256" key="2">
    <source>
        <dbReference type="ARBA" id="ARBA00022801"/>
    </source>
</evidence>
<keyword evidence="5" id="KW-0732">Signal</keyword>
<evidence type="ECO:0000256" key="1">
    <source>
        <dbReference type="ARBA" id="ARBA00009865"/>
    </source>
</evidence>
<dbReference type="Gene3D" id="2.115.10.20">
    <property type="entry name" value="Glycosyl hydrolase domain, family 43"/>
    <property type="match status" value="1"/>
</dbReference>
<proteinExistence type="inferred from homology"/>
<accession>A0ABY7ATE8</accession>
<keyword evidence="7" id="KW-1185">Reference proteome</keyword>
<keyword evidence="3 4" id="KW-0326">Glycosidase</keyword>
<dbReference type="InterPro" id="IPR006710">
    <property type="entry name" value="Glyco_hydro_43"/>
</dbReference>
<reference evidence="6" key="1">
    <citation type="submission" date="2022-10" db="EMBL/GenBank/DDBJ databases">
        <title>Catenovulum adriacola sp. nov. isolated in the Harbour of Susak.</title>
        <authorList>
            <person name="Schoch T."/>
            <person name="Reich S.J."/>
            <person name="Stoeferle S."/>
            <person name="Flaiz M."/>
            <person name="Kazda M."/>
            <person name="Riedel C.U."/>
            <person name="Duerre P."/>
        </authorList>
    </citation>
    <scope>NUCLEOTIDE SEQUENCE</scope>
    <source>
        <strain evidence="6">TS8</strain>
        <plasmid evidence="6">pCadTS8_1</plasmid>
    </source>
</reference>
<name>A0ABY7ATE8_9ALTE</name>
<dbReference type="PANTHER" id="PTHR42812:SF14">
    <property type="entry name" value="SECRETED PROTEIN"/>
    <property type="match status" value="1"/>
</dbReference>
<dbReference type="PANTHER" id="PTHR42812">
    <property type="entry name" value="BETA-XYLOSIDASE"/>
    <property type="match status" value="1"/>
</dbReference>
<evidence type="ECO:0000256" key="3">
    <source>
        <dbReference type="ARBA" id="ARBA00023295"/>
    </source>
</evidence>
<keyword evidence="2 4" id="KW-0378">Hydrolase</keyword>
<evidence type="ECO:0000256" key="4">
    <source>
        <dbReference type="RuleBase" id="RU361187"/>
    </source>
</evidence>
<dbReference type="InterPro" id="IPR023296">
    <property type="entry name" value="Glyco_hydro_beta-prop_sf"/>
</dbReference>
<dbReference type="Pfam" id="PF04616">
    <property type="entry name" value="Glyco_hydro_43"/>
    <property type="match status" value="1"/>
</dbReference>
<dbReference type="SUPFAM" id="SSF75005">
    <property type="entry name" value="Arabinanase/levansucrase/invertase"/>
    <property type="match status" value="1"/>
</dbReference>
<dbReference type="Proteomes" id="UP001163726">
    <property type="component" value="Plasmid pCadTS8_1"/>
</dbReference>
<feature type="chain" id="PRO_5046840814" evidence="5">
    <location>
        <begin position="26"/>
        <end position="380"/>
    </location>
</feature>
<gene>
    <name evidence="6" type="ORF">OLW01_15795</name>
</gene>
<organism evidence="6 7">
    <name type="scientific">Catenovulum adriaticum</name>
    <dbReference type="NCBI Taxonomy" id="2984846"/>
    <lineage>
        <taxon>Bacteria</taxon>
        <taxon>Pseudomonadati</taxon>
        <taxon>Pseudomonadota</taxon>
        <taxon>Gammaproteobacteria</taxon>
        <taxon>Alteromonadales</taxon>
        <taxon>Alteromonadaceae</taxon>
        <taxon>Catenovulum</taxon>
    </lineage>
</organism>
<dbReference type="EMBL" id="CP109966">
    <property type="protein sequence ID" value="WAJ71800.1"/>
    <property type="molecule type" value="Genomic_DNA"/>
</dbReference>
<evidence type="ECO:0000313" key="7">
    <source>
        <dbReference type="Proteomes" id="UP001163726"/>
    </source>
</evidence>
<dbReference type="CDD" id="cd08986">
    <property type="entry name" value="GH43-like"/>
    <property type="match status" value="1"/>
</dbReference>
<dbReference type="RefSeq" id="WP_268076522.1">
    <property type="nucleotide sequence ID" value="NZ_CP109966.1"/>
</dbReference>
<dbReference type="InterPro" id="IPR051795">
    <property type="entry name" value="Glycosyl_Hydrlase_43"/>
</dbReference>
<protein>
    <submittedName>
        <fullName evidence="6">Family 43 glycosylhydrolase</fullName>
    </submittedName>
</protein>
<comment type="similarity">
    <text evidence="1 4">Belongs to the glycosyl hydrolase 43 family.</text>
</comment>
<feature type="signal peptide" evidence="5">
    <location>
        <begin position="1"/>
        <end position="25"/>
    </location>
</feature>
<geneLocation type="plasmid" evidence="6 7">
    <name>pCadTS8_1</name>
</geneLocation>
<sequence>MKNKINSSVRVCTLLLVCASWQVFANNQSDPQANKIKLLKAHNQAFNALDELVRDPFVKKGPDGYYYLTGTTAGKHWGDKAGVRLWRSKNLVDWQNLGLVWQLHLDGKQQNSWHYQKYIERTKASSKVKDQYNPVAIWAPEIHYMQGTWWIPHSTDGGGHALLKSTSGLPQGPYQALPPMMQRNIDSHLYQEGNDIYYAWQADFIGKMNADMTQLAEPTTKLAHLGKHEMGYEGILIEKIADKYLHIASGRYGYEPTDTYDLYYAVSKNLKGPYGKRRMMVKNAGHGNLVQDPYGKWWVTAFDHDYVKQAGGKNRWNLWLVPIELTISRDDVVVTVLDPRFKPNEEDQAFVDKLAIEGIPEAWKKVKPWTLPEHLSTHSD</sequence>
<keyword evidence="6" id="KW-0614">Plasmid</keyword>